<proteinExistence type="predicted"/>
<dbReference type="EMBL" id="FUUY01000002">
    <property type="protein sequence ID" value="SJX20986.1"/>
    <property type="molecule type" value="Genomic_DNA"/>
</dbReference>
<sequence length="249" mass="29489">MRRIVLILVLATSAVFGWMFYQYSQQQKEQQQLQSYETVLYEKTEQIYKQAQDWTTPIQVDVKDPRLTGDYQIMAEFVLSHMLQNAEARNQYLRDLKALNWDQFLNIDRLSKDKKNNYAETEQMLKGVHTVVESYAQQVEQRQKDAIAQAKDLAISSRFRHQLTDSMKASEKSHEATRLFSLEQQNLAKADQIFLVLKNNQWEKKNNTFMFYEDAPLQQFNALYKEILALNSQMQQVEKQTQKEVEQKL</sequence>
<dbReference type="Proteomes" id="UP000196240">
    <property type="component" value="Unassembled WGS sequence"/>
</dbReference>
<evidence type="ECO:0000313" key="2">
    <source>
        <dbReference type="Proteomes" id="UP000196240"/>
    </source>
</evidence>
<reference evidence="1 2" key="1">
    <citation type="submission" date="2017-02" db="EMBL/GenBank/DDBJ databases">
        <authorList>
            <person name="Peterson S.W."/>
        </authorList>
    </citation>
    <scope>NUCLEOTIDE SEQUENCE [LARGE SCALE GENOMIC DNA]</scope>
    <source>
        <strain evidence="1">C6</strain>
    </source>
</reference>
<organism evidence="1 2">
    <name type="scientific">Acinetobacter johnsonii</name>
    <dbReference type="NCBI Taxonomy" id="40214"/>
    <lineage>
        <taxon>Bacteria</taxon>
        <taxon>Pseudomonadati</taxon>
        <taxon>Pseudomonadota</taxon>
        <taxon>Gammaproteobacteria</taxon>
        <taxon>Moraxellales</taxon>
        <taxon>Moraxellaceae</taxon>
        <taxon>Acinetobacter</taxon>
    </lineage>
</organism>
<accession>A0A1R7Q9R9</accession>
<dbReference type="AlphaFoldDB" id="A0A1R7Q9R9"/>
<protein>
    <submittedName>
        <fullName evidence="1">Uncharacterized protein</fullName>
    </submittedName>
</protein>
<evidence type="ECO:0000313" key="1">
    <source>
        <dbReference type="EMBL" id="SJX20986.1"/>
    </source>
</evidence>
<gene>
    <name evidence="1" type="ORF">ACNJC6_00587</name>
</gene>
<name>A0A1R7Q9R9_ACIJO</name>
<dbReference type="RefSeq" id="WP_087011158.1">
    <property type="nucleotide sequence ID" value="NZ_FUUY01000002.1"/>
</dbReference>